<dbReference type="Proteomes" id="UP000694930">
    <property type="component" value="Chromosome 4"/>
</dbReference>
<dbReference type="GeneID" id="114076878"/>
<reference evidence="2" key="2">
    <citation type="submission" date="2025-08" db="UniProtKB">
        <authorList>
            <consortium name="RefSeq"/>
        </authorList>
    </citation>
    <scope>IDENTIFICATION</scope>
</reference>
<protein>
    <submittedName>
        <fullName evidence="2">Uncharacterized protein LOC114076878</fullName>
    </submittedName>
</protein>
<evidence type="ECO:0000313" key="2">
    <source>
        <dbReference type="RefSeq" id="XP_027772378.1"/>
    </source>
</evidence>
<proteinExistence type="predicted"/>
<dbReference type="InterPro" id="IPR043502">
    <property type="entry name" value="DNA/RNA_pol_sf"/>
</dbReference>
<accession>A0ABM1V9G0</accession>
<dbReference type="SUPFAM" id="SSF56672">
    <property type="entry name" value="DNA/RNA polymerases"/>
    <property type="match status" value="1"/>
</dbReference>
<dbReference type="InterPro" id="IPR043128">
    <property type="entry name" value="Rev_trsase/Diguanyl_cyclase"/>
</dbReference>
<keyword evidence="1" id="KW-1185">Reference proteome</keyword>
<name>A0ABM1V9G0_SOLPN</name>
<dbReference type="RefSeq" id="XP_027772378.1">
    <property type="nucleotide sequence ID" value="XM_027916577.1"/>
</dbReference>
<dbReference type="PANTHER" id="PTHR37984:SF5">
    <property type="entry name" value="PROTEIN NYNRIN-LIKE"/>
    <property type="match status" value="1"/>
</dbReference>
<dbReference type="Gene3D" id="3.30.70.270">
    <property type="match status" value="1"/>
</dbReference>
<evidence type="ECO:0000313" key="1">
    <source>
        <dbReference type="Proteomes" id="UP000694930"/>
    </source>
</evidence>
<reference evidence="1" key="1">
    <citation type="journal article" date="2014" name="Nat. Genet.">
        <title>The genome of the stress-tolerant wild tomato species Solanum pennellii.</title>
        <authorList>
            <person name="Bolger A."/>
            <person name="Scossa F."/>
            <person name="Bolger M.E."/>
            <person name="Lanz C."/>
            <person name="Maumus F."/>
            <person name="Tohge T."/>
            <person name="Quesneville H."/>
            <person name="Alseekh S."/>
            <person name="Sorensen I."/>
            <person name="Lichtenstein G."/>
            <person name="Fich E.A."/>
            <person name="Conte M."/>
            <person name="Keller H."/>
            <person name="Schneeberger K."/>
            <person name="Schwacke R."/>
            <person name="Ofner I."/>
            <person name="Vrebalov J."/>
            <person name="Xu Y."/>
            <person name="Osorio S."/>
            <person name="Aflitos S.A."/>
            <person name="Schijlen E."/>
            <person name="Jimenez-Gomez J.M."/>
            <person name="Ryngajllo M."/>
            <person name="Kimura S."/>
            <person name="Kumar R."/>
            <person name="Koenig D."/>
            <person name="Headland L.R."/>
            <person name="Maloof J.N."/>
            <person name="Sinha N."/>
            <person name="van Ham R.C."/>
            <person name="Lankhorst R.K."/>
            <person name="Mao L."/>
            <person name="Vogel A."/>
            <person name="Arsova B."/>
            <person name="Panstruga R."/>
            <person name="Fei Z."/>
            <person name="Rose J.K."/>
            <person name="Zamir D."/>
            <person name="Carrari F."/>
            <person name="Giovannoni J.J."/>
            <person name="Weigel D."/>
            <person name="Usadel B."/>
            <person name="Fernie A.R."/>
        </authorList>
    </citation>
    <scope>NUCLEOTIDE SEQUENCE [LARGE SCALE GENOMIC DNA]</scope>
    <source>
        <strain evidence="1">cv. LA0716</strain>
    </source>
</reference>
<dbReference type="PANTHER" id="PTHR37984">
    <property type="entry name" value="PROTEIN CBG26694"/>
    <property type="match status" value="1"/>
</dbReference>
<sequence length="115" mass="12894">MTFLGHVVSDNGVEVDARKTEDVKNWTKPVTPTDIGILLGLVGYYRRFVEGFSSNATSLIALTKKKAMFEWMQTFEKSFQELKNRLNSAQVGLGCVFMMVGKGIAYGSRKLKVHE</sequence>
<dbReference type="InterPro" id="IPR050951">
    <property type="entry name" value="Retrovirus_Pol_polyprotein"/>
</dbReference>
<organism evidence="1 2">
    <name type="scientific">Solanum pennellii</name>
    <name type="common">Tomato</name>
    <name type="synonym">Lycopersicon pennellii</name>
    <dbReference type="NCBI Taxonomy" id="28526"/>
    <lineage>
        <taxon>Eukaryota</taxon>
        <taxon>Viridiplantae</taxon>
        <taxon>Streptophyta</taxon>
        <taxon>Embryophyta</taxon>
        <taxon>Tracheophyta</taxon>
        <taxon>Spermatophyta</taxon>
        <taxon>Magnoliopsida</taxon>
        <taxon>eudicotyledons</taxon>
        <taxon>Gunneridae</taxon>
        <taxon>Pentapetalae</taxon>
        <taxon>asterids</taxon>
        <taxon>lamiids</taxon>
        <taxon>Solanales</taxon>
        <taxon>Solanaceae</taxon>
        <taxon>Solanoideae</taxon>
        <taxon>Solaneae</taxon>
        <taxon>Solanum</taxon>
        <taxon>Solanum subgen. Lycopersicon</taxon>
    </lineage>
</organism>
<gene>
    <name evidence="2" type="primary">LOC114076878</name>
</gene>